<dbReference type="SUPFAM" id="SSF52218">
    <property type="entry name" value="Flavoproteins"/>
    <property type="match status" value="1"/>
</dbReference>
<evidence type="ECO:0000313" key="4">
    <source>
        <dbReference type="EMBL" id="SHG47740.1"/>
    </source>
</evidence>
<dbReference type="Proteomes" id="UP000184532">
    <property type="component" value="Unassembled WGS sequence"/>
</dbReference>
<dbReference type="AlphaFoldDB" id="A0A1M5K582"/>
<dbReference type="OrthoDB" id="652200at2"/>
<dbReference type="GO" id="GO:0003955">
    <property type="term" value="F:NAD(P)H dehydrogenase (quinone) activity"/>
    <property type="evidence" value="ECO:0007669"/>
    <property type="project" value="TreeGrafter"/>
</dbReference>
<evidence type="ECO:0000313" key="5">
    <source>
        <dbReference type="Proteomes" id="UP000184532"/>
    </source>
</evidence>
<gene>
    <name evidence="4" type="ORF">SAMN04488116_1381</name>
</gene>
<dbReference type="Pfam" id="PF02525">
    <property type="entry name" value="Flavodoxin_2"/>
    <property type="match status" value="1"/>
</dbReference>
<proteinExistence type="inferred from homology"/>
<dbReference type="InterPro" id="IPR003680">
    <property type="entry name" value="Flavodoxin_fold"/>
</dbReference>
<name>A0A1M5K582_9FLAO</name>
<dbReference type="InterPro" id="IPR051545">
    <property type="entry name" value="NAD(P)H_dehydrogenase_qn"/>
</dbReference>
<keyword evidence="2" id="KW-0560">Oxidoreductase</keyword>
<dbReference type="GO" id="GO:0005829">
    <property type="term" value="C:cytosol"/>
    <property type="evidence" value="ECO:0007669"/>
    <property type="project" value="TreeGrafter"/>
</dbReference>
<dbReference type="InterPro" id="IPR029039">
    <property type="entry name" value="Flavoprotein-like_sf"/>
</dbReference>
<dbReference type="STRING" id="570519.SAMN04488116_1381"/>
<keyword evidence="5" id="KW-1185">Reference proteome</keyword>
<dbReference type="RefSeq" id="WP_073177680.1">
    <property type="nucleotide sequence ID" value="NZ_FQWL01000002.1"/>
</dbReference>
<dbReference type="Gene3D" id="3.40.50.360">
    <property type="match status" value="1"/>
</dbReference>
<organism evidence="4 5">
    <name type="scientific">Flagellimonas flava</name>
    <dbReference type="NCBI Taxonomy" id="570519"/>
    <lineage>
        <taxon>Bacteria</taxon>
        <taxon>Pseudomonadati</taxon>
        <taxon>Bacteroidota</taxon>
        <taxon>Flavobacteriia</taxon>
        <taxon>Flavobacteriales</taxon>
        <taxon>Flavobacteriaceae</taxon>
        <taxon>Flagellimonas</taxon>
    </lineage>
</organism>
<sequence>MKKVLIINGHPDRESFNWALAKTYSEAAHNANAKVETINLVDLHFDPVLKYGYRRPYPLEPDLETAIEKMKEAEHLVWVFPMWWYGVPALLKGFIDRTFLPGITFKYQKGKLFPSKLLKGKTARIIVTADTVSWYNRWVMKNPAINQFKKGILEFCGVKPVKVTYLAPIKSSSMQKRKNWLLEINKLGARQA</sequence>
<protein>
    <submittedName>
        <fullName evidence="4">NAD(P)H dehydrogenase (Quinone)</fullName>
    </submittedName>
</protein>
<evidence type="ECO:0000256" key="2">
    <source>
        <dbReference type="ARBA" id="ARBA00023002"/>
    </source>
</evidence>
<feature type="domain" description="Flavodoxin-like fold" evidence="3">
    <location>
        <begin position="2"/>
        <end position="174"/>
    </location>
</feature>
<reference evidence="5" key="1">
    <citation type="submission" date="2016-11" db="EMBL/GenBank/DDBJ databases">
        <authorList>
            <person name="Varghese N."/>
            <person name="Submissions S."/>
        </authorList>
    </citation>
    <scope>NUCLEOTIDE SEQUENCE [LARGE SCALE GENOMIC DNA]</scope>
    <source>
        <strain evidence="5">DSM 22638</strain>
    </source>
</reference>
<evidence type="ECO:0000259" key="3">
    <source>
        <dbReference type="Pfam" id="PF02525"/>
    </source>
</evidence>
<evidence type="ECO:0000256" key="1">
    <source>
        <dbReference type="ARBA" id="ARBA00006252"/>
    </source>
</evidence>
<comment type="similarity">
    <text evidence="1">Belongs to the NAD(P)H dehydrogenase (quinone) family.</text>
</comment>
<dbReference type="PANTHER" id="PTHR10204:SF34">
    <property type="entry name" value="NAD(P)H DEHYDROGENASE [QUINONE] 1 ISOFORM 1"/>
    <property type="match status" value="1"/>
</dbReference>
<dbReference type="EMBL" id="FQWL01000002">
    <property type="protein sequence ID" value="SHG47740.1"/>
    <property type="molecule type" value="Genomic_DNA"/>
</dbReference>
<dbReference type="PANTHER" id="PTHR10204">
    <property type="entry name" value="NAD P H OXIDOREDUCTASE-RELATED"/>
    <property type="match status" value="1"/>
</dbReference>
<accession>A0A1M5K582</accession>